<dbReference type="InterPro" id="IPR014009">
    <property type="entry name" value="PIK_FAT"/>
</dbReference>
<dbReference type="FunFam" id="1.20.120.150:FF:000001">
    <property type="entry name" value="Serine/threonine-protein kinase TOR"/>
    <property type="match status" value="2"/>
</dbReference>
<evidence type="ECO:0000256" key="10">
    <source>
        <dbReference type="RuleBase" id="RU364109"/>
    </source>
</evidence>
<evidence type="ECO:0000313" key="14">
    <source>
        <dbReference type="EMBL" id="KHN84528.1"/>
    </source>
</evidence>
<dbReference type="SMART" id="SM01345">
    <property type="entry name" value="Rapamycin_bind"/>
    <property type="match status" value="2"/>
</dbReference>
<evidence type="ECO:0000256" key="7">
    <source>
        <dbReference type="ARBA" id="ARBA00022840"/>
    </source>
</evidence>
<keyword evidence="3 10" id="KW-0808">Transferase</keyword>
<dbReference type="OrthoDB" id="2250022at2759"/>
<dbReference type="InterPro" id="IPR009076">
    <property type="entry name" value="FRB_dom"/>
</dbReference>
<dbReference type="InterPro" id="IPR036940">
    <property type="entry name" value="PI3/4_kinase_cat_sf"/>
</dbReference>
<dbReference type="GO" id="GO:0005634">
    <property type="term" value="C:nucleus"/>
    <property type="evidence" value="ECO:0007669"/>
    <property type="project" value="TreeGrafter"/>
</dbReference>
<dbReference type="InterPro" id="IPR011989">
    <property type="entry name" value="ARM-like"/>
</dbReference>
<evidence type="ECO:0000259" key="13">
    <source>
        <dbReference type="PROSITE" id="PS51190"/>
    </source>
</evidence>
<dbReference type="InterPro" id="IPR000403">
    <property type="entry name" value="PI3/4_kinase_cat_dom"/>
</dbReference>
<dbReference type="InterPro" id="IPR050517">
    <property type="entry name" value="DDR_Repair_Kinase"/>
</dbReference>
<dbReference type="SUPFAM" id="SSF48371">
    <property type="entry name" value="ARM repeat"/>
    <property type="match status" value="1"/>
</dbReference>
<dbReference type="SMART" id="SM01346">
    <property type="entry name" value="DUF3385"/>
    <property type="match status" value="1"/>
</dbReference>
<dbReference type="InterPro" id="IPR026683">
    <property type="entry name" value="TOR_cat"/>
</dbReference>
<dbReference type="SMART" id="SM00146">
    <property type="entry name" value="PI3Kc"/>
    <property type="match status" value="1"/>
</dbReference>
<keyword evidence="15" id="KW-1185">Reference proteome</keyword>
<organism evidence="14 15">
    <name type="scientific">Toxocara canis</name>
    <name type="common">Canine roundworm</name>
    <dbReference type="NCBI Taxonomy" id="6265"/>
    <lineage>
        <taxon>Eukaryota</taxon>
        <taxon>Metazoa</taxon>
        <taxon>Ecdysozoa</taxon>
        <taxon>Nematoda</taxon>
        <taxon>Chromadorea</taxon>
        <taxon>Rhabditida</taxon>
        <taxon>Spirurina</taxon>
        <taxon>Ascaridomorpha</taxon>
        <taxon>Ascaridoidea</taxon>
        <taxon>Toxocaridae</taxon>
        <taxon>Toxocara</taxon>
    </lineage>
</organism>
<evidence type="ECO:0000259" key="12">
    <source>
        <dbReference type="PROSITE" id="PS51189"/>
    </source>
</evidence>
<dbReference type="PROSITE" id="PS51189">
    <property type="entry name" value="FAT"/>
    <property type="match status" value="1"/>
</dbReference>
<dbReference type="EC" id="2.7.11.1" evidence="10"/>
<dbReference type="GO" id="GO:0031931">
    <property type="term" value="C:TORC1 complex"/>
    <property type="evidence" value="ECO:0007669"/>
    <property type="project" value="TreeGrafter"/>
</dbReference>
<feature type="domain" description="PI3K/PI4K catalytic" evidence="11">
    <location>
        <begin position="1223"/>
        <end position="1290"/>
    </location>
</feature>
<dbReference type="OMA" id="MWLRFVS"/>
<accession>A0A0B2VS47</accession>
<dbReference type="Pfam" id="PF00454">
    <property type="entry name" value="PI3_PI4_kinase"/>
    <property type="match status" value="2"/>
</dbReference>
<dbReference type="GO" id="GO:0004674">
    <property type="term" value="F:protein serine/threonine kinase activity"/>
    <property type="evidence" value="ECO:0007669"/>
    <property type="project" value="UniProtKB-KW"/>
</dbReference>
<keyword evidence="7 10" id="KW-0067">ATP-binding</keyword>
<keyword evidence="5 10" id="KW-0547">Nucleotide-binding</keyword>
<dbReference type="InterPro" id="IPR011990">
    <property type="entry name" value="TPR-like_helical_dom_sf"/>
</dbReference>
<dbReference type="GO" id="GO:0038202">
    <property type="term" value="P:TORC1 signaling"/>
    <property type="evidence" value="ECO:0007669"/>
    <property type="project" value="TreeGrafter"/>
</dbReference>
<dbReference type="GO" id="GO:0106310">
    <property type="term" value="F:protein serine kinase activity"/>
    <property type="evidence" value="ECO:0007669"/>
    <property type="project" value="RHEA"/>
</dbReference>
<evidence type="ECO:0000313" key="15">
    <source>
        <dbReference type="Proteomes" id="UP000031036"/>
    </source>
</evidence>
<keyword evidence="2 10" id="KW-0723">Serine/threonine-protein kinase</keyword>
<dbReference type="PROSITE" id="PS51190">
    <property type="entry name" value="FATC"/>
    <property type="match status" value="1"/>
</dbReference>
<dbReference type="InterPro" id="IPR024585">
    <property type="entry name" value="mTOR_dom"/>
</dbReference>
<comment type="catalytic activity">
    <reaction evidence="8 10">
        <text>L-threonyl-[protein] + ATP = O-phospho-L-threonyl-[protein] + ADP + H(+)</text>
        <dbReference type="Rhea" id="RHEA:46608"/>
        <dbReference type="Rhea" id="RHEA-COMP:11060"/>
        <dbReference type="Rhea" id="RHEA-COMP:11605"/>
        <dbReference type="ChEBI" id="CHEBI:15378"/>
        <dbReference type="ChEBI" id="CHEBI:30013"/>
        <dbReference type="ChEBI" id="CHEBI:30616"/>
        <dbReference type="ChEBI" id="CHEBI:61977"/>
        <dbReference type="ChEBI" id="CHEBI:456216"/>
        <dbReference type="EC" id="2.7.11.1"/>
    </reaction>
</comment>
<dbReference type="InterPro" id="IPR003152">
    <property type="entry name" value="FATC_dom"/>
</dbReference>
<dbReference type="Proteomes" id="UP000031036">
    <property type="component" value="Unassembled WGS sequence"/>
</dbReference>
<dbReference type="GO" id="GO:0044877">
    <property type="term" value="F:protein-containing complex binding"/>
    <property type="evidence" value="ECO:0007669"/>
    <property type="project" value="InterPro"/>
</dbReference>
<evidence type="ECO:0000256" key="9">
    <source>
        <dbReference type="ARBA" id="ARBA00048679"/>
    </source>
</evidence>
<dbReference type="STRING" id="6265.A0A0B2VS47"/>
<protein>
    <recommendedName>
        <fullName evidence="10">Serine/threonine-protein kinase TOR</fullName>
        <ecNumber evidence="10">2.7.11.1</ecNumber>
    </recommendedName>
</protein>
<keyword evidence="4" id="KW-0677">Repeat</keyword>
<comment type="catalytic activity">
    <reaction evidence="9">
        <text>L-seryl-[protein] + ATP = O-phospho-L-seryl-[protein] + ADP + H(+)</text>
        <dbReference type="Rhea" id="RHEA:17989"/>
        <dbReference type="Rhea" id="RHEA-COMP:9863"/>
        <dbReference type="Rhea" id="RHEA-COMP:11604"/>
        <dbReference type="ChEBI" id="CHEBI:15378"/>
        <dbReference type="ChEBI" id="CHEBI:29999"/>
        <dbReference type="ChEBI" id="CHEBI:30616"/>
        <dbReference type="ChEBI" id="CHEBI:83421"/>
        <dbReference type="ChEBI" id="CHEBI:456216"/>
        <dbReference type="EC" id="2.7.11.1"/>
    </reaction>
</comment>
<dbReference type="PROSITE" id="PS50290">
    <property type="entry name" value="PI3_4_KINASE_3"/>
    <property type="match status" value="2"/>
</dbReference>
<dbReference type="EMBL" id="JPKZ01000958">
    <property type="protein sequence ID" value="KHN84528.1"/>
    <property type="molecule type" value="Genomic_DNA"/>
</dbReference>
<dbReference type="SUPFAM" id="SSF56112">
    <property type="entry name" value="Protein kinase-like (PK-like)"/>
    <property type="match status" value="2"/>
</dbReference>
<dbReference type="SUPFAM" id="SSF47212">
    <property type="entry name" value="FKBP12-rapamycin-binding domain of FKBP-rapamycin-associated protein (FRAP)"/>
    <property type="match status" value="2"/>
</dbReference>
<evidence type="ECO:0000256" key="6">
    <source>
        <dbReference type="ARBA" id="ARBA00022777"/>
    </source>
</evidence>
<dbReference type="Pfam" id="PF11865">
    <property type="entry name" value="mTOR_dom"/>
    <property type="match status" value="1"/>
</dbReference>
<feature type="domain" description="FAT" evidence="12">
    <location>
        <begin position="420"/>
        <end position="1049"/>
    </location>
</feature>
<keyword evidence="6 10" id="KW-0418">Kinase</keyword>
<name>A0A0B2VS47_TOXCA</name>
<sequence>MGLVPSVTSNSMALSLPSAAASSDMRDDIVQWFHYERCTLAEFYPAFAIANLMQMLNNEALNHLHRDIIQALLTIFSSLGPKCSQYVDKVMPKLIDVTQNASRPDLRQYFLQQLASLISTIGVSMKPYMTKLFCLIGDAWSEDAGMKLTVINVMQQVGAAFGASFAPYVAELCPYLLKVFYSDRTVDRSLTCALKVICLTDHAPQIMQVWLRTISVHVLQPKLLRLLVIIVRQMWKQFMVFRASVDSALARHSLQSDEYFKLMAQLDKGSAAAPPKPAAFGIAVSRPTIQAAFARLEKGQRINFDVLKKTWSVSQLVSKEDWDQWLLLLRIQFIRQTPSAALRACAPLADMHQPLAKDLFNAAFMSVWTDLDEIQQKDLETNLKMALDSSRHTDIIQTILNLAEFMDHSEKGPLPVGNKVLSKSAEQTRAYAKALRYTELHIREKFARNPDAEHCTALITYANKLNVQEVAAGVVALAEKHNVQISMQGRWYEKLNEWEKALEMYETEKTINDEVHMHQMRCMEALGRWNELNAFSKKAFSELAPNVEPERKQKMSIIAARGSWAVGDWETMDWYVQQINENSQDGSFLRAVLALRKEQYADALAYISKVRDMSDAELTAMASESYERAYGAMTLVQQLTELEEAIEYNMWPERRARIAVVWSRRLQGCRQNVEHWQRLLLVRSLVLSMKEMRPLWIKFSSLCRRQGKLTMSHRILTSLLGLGHNNENIKLHEVGSLPMDKPSLVLAICKQLWIEKHEILACNTLEALVMQLERDKTMVKMSPELSHLAAKCCLKLGEWYDVISSTRTSQQPLVAVGVPPSVNPVMMGVASLMIGTNHPLTPTPPVVSPPTHNQAVKFYSTATSYDPNWYKAWHRLASAYFNSAIYQPKTEVVQPVPAPVLTPLGTSVGFAPLSPVNGKTPVDMMLAPQMPISPSVGVAVTGQNTIFFAVQAVKCFVKAITLAEGSRLEDTLRFLTLWFKHGDHVEVFENIRESLKILPVEMWLEVIPQLMARLDSKHNVAQLIKQVVIDLSKVHPQSLVYPLTVAAKSGNVRRSAVAKEVLSIMSDSQPVLVEQARLVSDELIRCAILWHEQWHEALDEASRLYFQDKNVKGMFELLEPLHEMVERGATTLKEQSFKQTYDNELKEAWNACRGYLRSQNLKELNQAWDLYYIVFRKISNQLRQLTSLDLNYVSPKLMKAQNLELAVPGTYDPNRPLVTIASVGSRLQVISSKQRPRKVIIKGNDGKEYAFLLKGHEDPRQDERVMQLFGLVNTLLLHEADTCRRNLTIQVIPQLMARLDSKHNVAQLIKQVVIDLSKVHPQSLVYPLTVAAKSGNVRRSAVAKEVLSIMSDSQPVLVEQARLVSDELIRCAILWHEQWHEALDEASRLYFQDKNVKGMFELLEPLHEMVERGATTLKEQSFKQTYDNELKEAWNACRGYLRSQNLKELNQAWDLYYIVFRKISNQLRQLTSLDLNYVSPKLMKAQNLELAVPGTYDPNRPLVTIASVGSRLQVISSKQRPRKVIIKGNDGKEYAFLLKGHEDPRQDERVMQLFGLVNTLLLHEADTCRRNLTIQRYSIVTLSQNSGLIGWVPNCDTLHSLIRDYREKKNILLSMEHKLMQAFATDLDQLSLMQKVQVFEHALEMTSGNDLQQILWLKSPDSEVWFERRTNYTRSMACMSMVGYILGLGDRHPSNLMLDRVSGKIVHIDFGDCFEVAMTREKFPEKIPFRLTRMLIQAMEATGIEGNYRITCERVLRVLRSNKESLLAVLEAFVHDPLINWRLMEAGGKRAPPESQQKDGQRDSRAELSLKRIRHKLCGRDFQPNVQYAVPEQVSRLIDQATSPENLCQCYIGWCPFW</sequence>
<evidence type="ECO:0000256" key="1">
    <source>
        <dbReference type="ARBA" id="ARBA00011031"/>
    </source>
</evidence>
<dbReference type="PROSITE" id="PS00916">
    <property type="entry name" value="PI3_4_KINASE_2"/>
    <property type="match status" value="1"/>
</dbReference>
<dbReference type="Pfam" id="PF08771">
    <property type="entry name" value="FRB_dom"/>
    <property type="match status" value="2"/>
</dbReference>
<dbReference type="GO" id="GO:0005737">
    <property type="term" value="C:cytoplasm"/>
    <property type="evidence" value="ECO:0007669"/>
    <property type="project" value="TreeGrafter"/>
</dbReference>
<dbReference type="PANTHER" id="PTHR11139">
    <property type="entry name" value="ATAXIA TELANGIECTASIA MUTATED ATM -RELATED"/>
    <property type="match status" value="1"/>
</dbReference>
<dbReference type="GO" id="GO:0016242">
    <property type="term" value="P:negative regulation of macroautophagy"/>
    <property type="evidence" value="ECO:0007669"/>
    <property type="project" value="TreeGrafter"/>
</dbReference>
<dbReference type="Pfam" id="PF23593">
    <property type="entry name" value="HEAT_ATR"/>
    <property type="match status" value="1"/>
</dbReference>
<dbReference type="Pfam" id="PF02260">
    <property type="entry name" value="FATC"/>
    <property type="match status" value="1"/>
</dbReference>
<dbReference type="PROSITE" id="PS00915">
    <property type="entry name" value="PI3_4_KINASE_1"/>
    <property type="match status" value="2"/>
</dbReference>
<dbReference type="InterPro" id="IPR036738">
    <property type="entry name" value="FRB_sf"/>
</dbReference>
<dbReference type="GO" id="GO:0005524">
    <property type="term" value="F:ATP binding"/>
    <property type="evidence" value="ECO:0007669"/>
    <property type="project" value="UniProtKB-KW"/>
</dbReference>
<evidence type="ECO:0000256" key="2">
    <source>
        <dbReference type="ARBA" id="ARBA00022527"/>
    </source>
</evidence>
<dbReference type="SUPFAM" id="SSF48452">
    <property type="entry name" value="TPR-like"/>
    <property type="match status" value="1"/>
</dbReference>
<dbReference type="InterPro" id="IPR057564">
    <property type="entry name" value="HEAT_ATR"/>
</dbReference>
<comment type="similarity">
    <text evidence="1 10">Belongs to the PI3/PI4-kinase family.</text>
</comment>
<dbReference type="PANTHER" id="PTHR11139:SF9">
    <property type="entry name" value="SERINE_THREONINE-PROTEIN KINASE MTOR"/>
    <property type="match status" value="1"/>
</dbReference>
<dbReference type="InterPro" id="IPR003151">
    <property type="entry name" value="PIK-rel_kinase_FAT"/>
</dbReference>
<comment type="caution">
    <text evidence="14">The sequence shown here is derived from an EMBL/GenBank/DDBJ whole genome shotgun (WGS) entry which is preliminary data.</text>
</comment>
<feature type="domain" description="PI3K/PI4K catalytic" evidence="11">
    <location>
        <begin position="1508"/>
        <end position="1821"/>
    </location>
</feature>
<feature type="domain" description="FATC" evidence="13">
    <location>
        <begin position="1826"/>
        <end position="1858"/>
    </location>
</feature>
<evidence type="ECO:0000256" key="8">
    <source>
        <dbReference type="ARBA" id="ARBA00047899"/>
    </source>
</evidence>
<dbReference type="SMART" id="SM01343">
    <property type="entry name" value="FATC"/>
    <property type="match status" value="1"/>
</dbReference>
<dbReference type="FunFam" id="3.30.1010.10:FF:000006">
    <property type="entry name" value="Serine/threonine-protein kinase TOR"/>
    <property type="match status" value="2"/>
</dbReference>
<dbReference type="Gene3D" id="1.10.1070.11">
    <property type="entry name" value="Phosphatidylinositol 3-/4-kinase, catalytic domain"/>
    <property type="match status" value="1"/>
</dbReference>
<dbReference type="GO" id="GO:0045727">
    <property type="term" value="P:positive regulation of translation"/>
    <property type="evidence" value="ECO:0007669"/>
    <property type="project" value="UniProtKB-ARBA"/>
</dbReference>
<evidence type="ECO:0000256" key="4">
    <source>
        <dbReference type="ARBA" id="ARBA00022737"/>
    </source>
</evidence>
<dbReference type="CDD" id="cd05169">
    <property type="entry name" value="PIKKc_TOR"/>
    <property type="match status" value="1"/>
</dbReference>
<dbReference type="Gene3D" id="3.30.1010.10">
    <property type="entry name" value="Phosphatidylinositol 3-kinase Catalytic Subunit, Chain A, domain 4"/>
    <property type="match status" value="2"/>
</dbReference>
<dbReference type="Pfam" id="PF02259">
    <property type="entry name" value="FAT"/>
    <property type="match status" value="2"/>
</dbReference>
<reference evidence="14 15" key="1">
    <citation type="submission" date="2014-11" db="EMBL/GenBank/DDBJ databases">
        <title>Genetic blueprint of the zoonotic pathogen Toxocara canis.</title>
        <authorList>
            <person name="Zhu X.-Q."/>
            <person name="Korhonen P.K."/>
            <person name="Cai H."/>
            <person name="Young N.D."/>
            <person name="Nejsum P."/>
            <person name="von Samson-Himmelstjerna G."/>
            <person name="Boag P.R."/>
            <person name="Tan P."/>
            <person name="Li Q."/>
            <person name="Min J."/>
            <person name="Yang Y."/>
            <person name="Wang X."/>
            <person name="Fang X."/>
            <person name="Hall R.S."/>
            <person name="Hofmann A."/>
            <person name="Sternberg P.W."/>
            <person name="Jex A.R."/>
            <person name="Gasser R.B."/>
        </authorList>
    </citation>
    <scope>NUCLEOTIDE SEQUENCE [LARGE SCALE GENOMIC DNA]</scope>
    <source>
        <strain evidence="14">PN_DK_2014</strain>
    </source>
</reference>
<gene>
    <name evidence="14" type="primary">let-363</name>
    <name evidence="14" type="ORF">Tcan_16038</name>
</gene>
<evidence type="ECO:0000256" key="5">
    <source>
        <dbReference type="ARBA" id="ARBA00022741"/>
    </source>
</evidence>
<dbReference type="InterPro" id="IPR011009">
    <property type="entry name" value="Kinase-like_dom_sf"/>
</dbReference>
<dbReference type="Gene3D" id="1.25.10.10">
    <property type="entry name" value="Leucine-rich Repeat Variant"/>
    <property type="match status" value="1"/>
</dbReference>
<dbReference type="FunFam" id="1.10.1070.11:FF:000040">
    <property type="entry name" value="Serine/threonine-protein kinase TOR"/>
    <property type="match status" value="1"/>
</dbReference>
<evidence type="ECO:0000259" key="11">
    <source>
        <dbReference type="PROSITE" id="PS50290"/>
    </source>
</evidence>
<dbReference type="InterPro" id="IPR018936">
    <property type="entry name" value="PI3/4_kinase_CS"/>
</dbReference>
<dbReference type="GO" id="GO:0031932">
    <property type="term" value="C:TORC2 complex"/>
    <property type="evidence" value="ECO:0007669"/>
    <property type="project" value="TreeGrafter"/>
</dbReference>
<proteinExistence type="inferred from homology"/>
<dbReference type="Gene3D" id="1.20.120.150">
    <property type="entry name" value="FKBP12-rapamycin binding domain"/>
    <property type="match status" value="2"/>
</dbReference>
<evidence type="ECO:0000256" key="3">
    <source>
        <dbReference type="ARBA" id="ARBA00022679"/>
    </source>
</evidence>
<dbReference type="InterPro" id="IPR016024">
    <property type="entry name" value="ARM-type_fold"/>
</dbReference>